<evidence type="ECO:0000313" key="3">
    <source>
        <dbReference type="Proteomes" id="UP000652219"/>
    </source>
</evidence>
<gene>
    <name evidence="2" type="ORF">CSOJ01_16022</name>
</gene>
<dbReference type="Proteomes" id="UP000652219">
    <property type="component" value="Unassembled WGS sequence"/>
</dbReference>
<name>A0A8H6MFM6_9PEZI</name>
<evidence type="ECO:0000313" key="2">
    <source>
        <dbReference type="EMBL" id="KAF6782187.1"/>
    </source>
</evidence>
<reference evidence="2 3" key="1">
    <citation type="journal article" date="2020" name="Phytopathology">
        <title>Genome Sequence Resources of Colletotrichum truncatum, C. plurivorum, C. musicola, and C. sojae: Four Species Pathogenic to Soybean (Glycine max).</title>
        <authorList>
            <person name="Rogerio F."/>
            <person name="Boufleur T.R."/>
            <person name="Ciampi-Guillardi M."/>
            <person name="Sukno S.A."/>
            <person name="Thon M.R."/>
            <person name="Massola Junior N.S."/>
            <person name="Baroncelli R."/>
        </authorList>
    </citation>
    <scope>NUCLEOTIDE SEQUENCE [LARGE SCALE GENOMIC DNA]</scope>
    <source>
        <strain evidence="2 3">LFN0009</strain>
    </source>
</reference>
<accession>A0A8H6MFM6</accession>
<feature type="region of interest" description="Disordered" evidence="1">
    <location>
        <begin position="421"/>
        <end position="441"/>
    </location>
</feature>
<keyword evidence="3" id="KW-1185">Reference proteome</keyword>
<feature type="region of interest" description="Disordered" evidence="1">
    <location>
        <begin position="165"/>
        <end position="184"/>
    </location>
</feature>
<dbReference type="EMBL" id="WIGN01000930">
    <property type="protein sequence ID" value="KAF6782187.1"/>
    <property type="molecule type" value="Genomic_DNA"/>
</dbReference>
<protein>
    <submittedName>
        <fullName evidence="2">Uncharacterized protein</fullName>
    </submittedName>
</protein>
<proteinExistence type="predicted"/>
<comment type="caution">
    <text evidence="2">The sequence shown here is derived from an EMBL/GenBank/DDBJ whole genome shotgun (WGS) entry which is preliminary data.</text>
</comment>
<sequence length="476" mass="54078">MDSLSAAASGAAASDIIDLCLMKLEFVLDEVDQLKANGFYPIEIADIARGMHEVFESLGQLFREPPPNLPDYADIAFVSTIEQIDPALDEISKILAELQKQIPKWKFQMMWPSRQSRLADARGSMRRSAEALRLVVQIQHSAVIRNATQTAKRLKLDLSLFLEPQEPTHPQGSNKLQKGAPGDGTKRTFMFPTNLKFVDQSNFLCRYPINQADFVGPEELFTEIKNHKSLVGQVTEQSIFHAIICGFDASKSGRMTFKDKYALDIPHNIIDRCFEEFTFRLPRSEHEDWTMGMFVDNPRQAIKVFIHGMRNEEREEFAKRICKARRDIRHPVLLPVIMCEMMSAGDLFDIRTTTNELQNVEYRTRLSGVIEEDRAGFKEMTGALNRAISSLPTHEARIEVNILLTNRILEVLLVMEESYAADEEQETPQEPRGEWSVQMKESAGRLKSRLQARTSLLHNYPTGATVSAPRVPPPFP</sequence>
<evidence type="ECO:0000256" key="1">
    <source>
        <dbReference type="SAM" id="MobiDB-lite"/>
    </source>
</evidence>
<dbReference type="AlphaFoldDB" id="A0A8H6MFM6"/>
<organism evidence="2 3">
    <name type="scientific">Colletotrichum sojae</name>
    <dbReference type="NCBI Taxonomy" id="2175907"/>
    <lineage>
        <taxon>Eukaryota</taxon>
        <taxon>Fungi</taxon>
        <taxon>Dikarya</taxon>
        <taxon>Ascomycota</taxon>
        <taxon>Pezizomycotina</taxon>
        <taxon>Sordariomycetes</taxon>
        <taxon>Hypocreomycetidae</taxon>
        <taxon>Glomerellales</taxon>
        <taxon>Glomerellaceae</taxon>
        <taxon>Colletotrichum</taxon>
        <taxon>Colletotrichum orchidearum species complex</taxon>
    </lineage>
</organism>